<dbReference type="SUPFAM" id="SSF53756">
    <property type="entry name" value="UDP-Glycosyltransferase/glycogen phosphorylase"/>
    <property type="match status" value="1"/>
</dbReference>
<name>U3GK55_SALER</name>
<dbReference type="EMBL" id="JX975333">
    <property type="protein sequence ID" value="AFW04734.1"/>
    <property type="molecule type" value="Genomic_DNA"/>
</dbReference>
<organism evidence="1">
    <name type="scientific">Salmonella enterica</name>
    <name type="common">Salmonella choleraesuis</name>
    <dbReference type="NCBI Taxonomy" id="28901"/>
    <lineage>
        <taxon>Bacteria</taxon>
        <taxon>Pseudomonadati</taxon>
        <taxon>Pseudomonadota</taxon>
        <taxon>Gammaproteobacteria</taxon>
        <taxon>Enterobacterales</taxon>
        <taxon>Enterobacteriaceae</taxon>
        <taxon>Salmonella</taxon>
    </lineage>
</organism>
<protein>
    <submittedName>
        <fullName evidence="1">Glycosyltransferase</fullName>
    </submittedName>
</protein>
<reference evidence="1" key="1">
    <citation type="journal article" date="2013" name="FEMS Microbiol. Rev.">
        <title>Structural diversity in Salmonella O antigens and its genetic basis.</title>
        <authorList>
            <person name="Liu B."/>
            <person name="Knirel Y.A."/>
            <person name="Feng L."/>
            <person name="Perepelov A.V."/>
            <person name="Senchenkova S.N."/>
            <person name="Reeves P.R."/>
            <person name="Wang L."/>
        </authorList>
    </citation>
    <scope>NUCLEOTIDE SEQUENCE</scope>
    <source>
        <strain evidence="1">G1603</strain>
    </source>
</reference>
<keyword evidence="1" id="KW-0808">Transferase</keyword>
<dbReference type="AlphaFoldDB" id="U3GK55"/>
<proteinExistence type="predicted"/>
<accession>U3GK55</accession>
<sequence length="372" mass="42556">MKILLVGEFSGVHTHLSKALKDMGHIVTTISDGDAYKNFPRDITIPLNKNTSKWAVLKDYIYDYLGIKGLFLYFKKRKTLSELRGFDIVQLINPAPIAAFGSLASLLLLKKLERNNNKLFLCALGDDYRWVSACLSGTYKYSALDNLSVKTFPKYLYTLKYKYGFFYKTLHLLTEKKCRAIIPGLYDYQLAYNGHPKITDIVKLPIEPLKNESSTNAQGKNNRVVIFHGWQVGKEFRKGNFIFDAAMQIILKKYGEERVQYIVCKSVPYSDYILLVSQADLFLDQVYSYDFGVNALLGMKYSSVVLSGFECYSDGIGINVEPELSALVEKISFLIENPLIVEDIKTKARSHVKIHHDAMSVSRKYLEIWEKY</sequence>
<dbReference type="GO" id="GO:0016740">
    <property type="term" value="F:transferase activity"/>
    <property type="evidence" value="ECO:0007669"/>
    <property type="project" value="UniProtKB-KW"/>
</dbReference>
<evidence type="ECO:0000313" key="1">
    <source>
        <dbReference type="EMBL" id="AFW04734.1"/>
    </source>
</evidence>
<gene>
    <name evidence="1" type="primary">wdcO</name>
</gene>